<protein>
    <submittedName>
        <fullName evidence="4">Fructose bisphosphate aldolase class II</fullName>
    </submittedName>
</protein>
<proteinExistence type="predicted"/>
<dbReference type="PANTHER" id="PTHR30304">
    <property type="entry name" value="D-TAGATOSE-1,6-BISPHOSPHATE ALDOLASE"/>
    <property type="match status" value="1"/>
</dbReference>
<gene>
    <name evidence="4" type="primary">fba</name>
    <name evidence="4" type="ORF">MLC_6000</name>
</gene>
<feature type="binding site" evidence="3">
    <location>
        <position position="103"/>
    </location>
    <ligand>
        <name>Zn(2+)</name>
        <dbReference type="ChEBI" id="CHEBI:29105"/>
        <label>2</label>
    </ligand>
</feature>
<dbReference type="InterPro" id="IPR000771">
    <property type="entry name" value="FBA_II"/>
</dbReference>
<dbReference type="OrthoDB" id="9803995at2"/>
<name>F4MQE5_MYCML</name>
<feature type="binding site" evidence="3">
    <location>
        <position position="177"/>
    </location>
    <ligand>
        <name>Zn(2+)</name>
        <dbReference type="ChEBI" id="CHEBI:29105"/>
        <label>1</label>
        <note>catalytic</note>
    </ligand>
</feature>
<comment type="cofactor">
    <cofactor evidence="3">
        <name>Zn(2+)</name>
        <dbReference type="ChEBI" id="CHEBI:29105"/>
    </cofactor>
    <text evidence="3">Binds 2 Zn(2+) ions per subunit. One is catalytic and the other provides a structural contribution.</text>
</comment>
<feature type="binding site" evidence="2">
    <location>
        <begin position="227"/>
        <end position="230"/>
    </location>
    <ligand>
        <name>dihydroxyacetone phosphate</name>
        <dbReference type="ChEBI" id="CHEBI:57642"/>
    </ligand>
</feature>
<dbReference type="NCBIfam" id="TIGR00167">
    <property type="entry name" value="cbbA"/>
    <property type="match status" value="1"/>
</dbReference>
<evidence type="ECO:0000313" key="5">
    <source>
        <dbReference type="Proteomes" id="UP000010103"/>
    </source>
</evidence>
<sequence>MKASLKEELLKARNNGYAVGAFNFDNLEMLKAIVEAAEESNSPVIIMVTESAAKYIGKEIVVASANAIINNTKVPIVLHWDHGYDLDLLKWACDNHFSSVMLDASLDDFNTNVSKTLEIVKYAKSKSVEVESEIGHVGGKEDDTDSNINKCTSVKEAVKFANLTNVDALAIAVGTSHGIFKTTPNLNFKRIKEINSVIDTPLVLHGSSGLSDTDLKKAIKAGICKINIGTDLKIVYADSLKEWFELNPNSYDARKFGRFAINKIKELVKNKLEILGSVNKAS</sequence>
<evidence type="ECO:0000313" key="4">
    <source>
        <dbReference type="EMBL" id="CBW54328.1"/>
    </source>
</evidence>
<dbReference type="Proteomes" id="UP000010103">
    <property type="component" value="Chromosome"/>
</dbReference>
<dbReference type="SUPFAM" id="SSF51569">
    <property type="entry name" value="Aldolase"/>
    <property type="match status" value="1"/>
</dbReference>
<accession>F4MQE5</accession>
<evidence type="ECO:0000256" key="2">
    <source>
        <dbReference type="PIRSR" id="PIRSR001359-2"/>
    </source>
</evidence>
<dbReference type="CDD" id="cd00947">
    <property type="entry name" value="TBP_aldolase_IIB"/>
    <property type="match status" value="1"/>
</dbReference>
<dbReference type="KEGG" id="mml:MLC_6000"/>
<dbReference type="GO" id="GO:0005975">
    <property type="term" value="P:carbohydrate metabolic process"/>
    <property type="evidence" value="ECO:0007669"/>
    <property type="project" value="InterPro"/>
</dbReference>
<feature type="binding site" evidence="3">
    <location>
        <position position="82"/>
    </location>
    <ligand>
        <name>Zn(2+)</name>
        <dbReference type="ChEBI" id="CHEBI:29105"/>
        <label>1</label>
        <note>catalytic</note>
    </ligand>
</feature>
<feature type="binding site" evidence="3">
    <location>
        <position position="133"/>
    </location>
    <ligand>
        <name>Zn(2+)</name>
        <dbReference type="ChEBI" id="CHEBI:29105"/>
        <label>2</label>
    </ligand>
</feature>
<dbReference type="Pfam" id="PF01116">
    <property type="entry name" value="F_bP_aldolase"/>
    <property type="match status" value="1"/>
</dbReference>
<evidence type="ECO:0000256" key="1">
    <source>
        <dbReference type="PIRSR" id="PIRSR001359-1"/>
    </source>
</evidence>
<dbReference type="PIRSF" id="PIRSF001359">
    <property type="entry name" value="F_bP_aldolase_II"/>
    <property type="match status" value="1"/>
</dbReference>
<dbReference type="PANTHER" id="PTHR30304:SF0">
    <property type="entry name" value="D-TAGATOSE-1,6-BISPHOSPHATE ALDOLASE SUBUNIT GATY-RELATED"/>
    <property type="match status" value="1"/>
</dbReference>
<evidence type="ECO:0000256" key="3">
    <source>
        <dbReference type="PIRSR" id="PIRSR001359-3"/>
    </source>
</evidence>
<dbReference type="HOGENOM" id="CLU_040088_0_1_14"/>
<dbReference type="EMBL" id="FQ377874">
    <property type="protein sequence ID" value="CBW54328.1"/>
    <property type="molecule type" value="Genomic_DNA"/>
</dbReference>
<dbReference type="InterPro" id="IPR050246">
    <property type="entry name" value="Class_II_FBP_aldolase"/>
</dbReference>
<feature type="binding site" evidence="2">
    <location>
        <begin position="206"/>
        <end position="208"/>
    </location>
    <ligand>
        <name>dihydroxyacetone phosphate</name>
        <dbReference type="ChEBI" id="CHEBI:57642"/>
    </ligand>
</feature>
<dbReference type="PROSITE" id="PS00602">
    <property type="entry name" value="ALDOLASE_CLASS_II_1"/>
    <property type="match status" value="1"/>
</dbReference>
<keyword evidence="3" id="KW-0862">Zinc</keyword>
<dbReference type="RefSeq" id="WP_013729715.1">
    <property type="nucleotide sequence ID" value="NC_015431.1"/>
</dbReference>
<dbReference type="PROSITE" id="PS00806">
    <property type="entry name" value="ALDOLASE_CLASS_II_2"/>
    <property type="match status" value="1"/>
</dbReference>
<dbReference type="GO" id="GO:0008270">
    <property type="term" value="F:zinc ion binding"/>
    <property type="evidence" value="ECO:0007669"/>
    <property type="project" value="InterPro"/>
</dbReference>
<dbReference type="AlphaFoldDB" id="F4MQE5"/>
<feature type="binding site" evidence="2">
    <location>
        <position position="178"/>
    </location>
    <ligand>
        <name>dihydroxyacetone phosphate</name>
        <dbReference type="ChEBI" id="CHEBI:57642"/>
    </ligand>
</feature>
<organism evidence="4 5">
    <name type="scientific">Mycoplasma mycoides subsp. capri LC str. 95010</name>
    <dbReference type="NCBI Taxonomy" id="862259"/>
    <lineage>
        <taxon>Bacteria</taxon>
        <taxon>Bacillati</taxon>
        <taxon>Mycoplasmatota</taxon>
        <taxon>Mollicutes</taxon>
        <taxon>Mycoplasmataceae</taxon>
        <taxon>Mycoplasma</taxon>
    </lineage>
</organism>
<reference evidence="5" key="2">
    <citation type="journal article" date="2011" name="BMC Genomics">
        <title>Mycoplasma mycoides, from mycoides Small Colony to capri. A microevolutionary perspective.</title>
        <authorList>
            <person name="Thiaucourt F."/>
            <person name="Manso-Silvan L."/>
            <person name="Salah W."/>
            <person name="Barbe V."/>
            <person name="Berger A."/>
            <person name="Jacob D."/>
            <person name="Breton M."/>
            <person name="Dupuy V."/>
            <person name="Lomenech A.M."/>
            <person name="Blanchard A."/>
            <person name="Sirand-Pugnet P."/>
        </authorList>
    </citation>
    <scope>NUCLEOTIDE SEQUENCE [LARGE SCALE GENOMIC DNA]</scope>
    <source>
        <strain evidence="5">95010</strain>
    </source>
</reference>
<reference evidence="5" key="1">
    <citation type="journal article" date="2011" name="BMC Genomics">
        <title>Mycoplasma mycoides, from "mycoides Small Colony" to "capri". A microevolutionary perspective.</title>
        <authorList>
            <person name="Thiaucourt F."/>
            <person name="Manso-Silvan L."/>
            <person name="Salah W."/>
            <person name="Barbe V."/>
            <person name="Berger A."/>
            <person name="Jacob D."/>
            <person name="Breton M."/>
            <person name="Dupuy V."/>
            <person name="Lomenech A.M."/>
            <person name="Blanchard A."/>
            <person name="Sirand-Pugnet P."/>
        </authorList>
    </citation>
    <scope>NUCLEOTIDE SEQUENCE [LARGE SCALE GENOMIC DNA]</scope>
    <source>
        <strain evidence="5">95010</strain>
    </source>
</reference>
<feature type="active site" description="Proton donor" evidence="1">
    <location>
        <position position="81"/>
    </location>
</feature>
<feature type="binding site" evidence="3">
    <location>
        <position position="205"/>
    </location>
    <ligand>
        <name>Zn(2+)</name>
        <dbReference type="ChEBI" id="CHEBI:29105"/>
        <label>1</label>
        <note>catalytic</note>
    </ligand>
</feature>
<keyword evidence="3" id="KW-0479">Metal-binding</keyword>
<dbReference type="InterPro" id="IPR013785">
    <property type="entry name" value="Aldolase_TIM"/>
</dbReference>
<dbReference type="Gene3D" id="3.20.20.70">
    <property type="entry name" value="Aldolase class I"/>
    <property type="match status" value="1"/>
</dbReference>
<dbReference type="GO" id="GO:0016832">
    <property type="term" value="F:aldehyde-lyase activity"/>
    <property type="evidence" value="ECO:0007669"/>
    <property type="project" value="InterPro"/>
</dbReference>